<name>A0A0D2LS15_HYPSF</name>
<keyword evidence="3" id="KW-1185">Reference proteome</keyword>
<gene>
    <name evidence="2" type="ORF">HYPSUDRAFT_220827</name>
</gene>
<proteinExistence type="predicted"/>
<reference evidence="3" key="1">
    <citation type="submission" date="2014-04" db="EMBL/GenBank/DDBJ databases">
        <title>Evolutionary Origins and Diversification of the Mycorrhizal Mutualists.</title>
        <authorList>
            <consortium name="DOE Joint Genome Institute"/>
            <consortium name="Mycorrhizal Genomics Consortium"/>
            <person name="Kohler A."/>
            <person name="Kuo A."/>
            <person name="Nagy L.G."/>
            <person name="Floudas D."/>
            <person name="Copeland A."/>
            <person name="Barry K.W."/>
            <person name="Cichocki N."/>
            <person name="Veneault-Fourrey C."/>
            <person name="LaButti K."/>
            <person name="Lindquist E.A."/>
            <person name="Lipzen A."/>
            <person name="Lundell T."/>
            <person name="Morin E."/>
            <person name="Murat C."/>
            <person name="Riley R."/>
            <person name="Ohm R."/>
            <person name="Sun H."/>
            <person name="Tunlid A."/>
            <person name="Henrissat B."/>
            <person name="Grigoriev I.V."/>
            <person name="Hibbett D.S."/>
            <person name="Martin F."/>
        </authorList>
    </citation>
    <scope>NUCLEOTIDE SEQUENCE [LARGE SCALE GENOMIC DNA]</scope>
    <source>
        <strain evidence="3">FD-334 SS-4</strain>
    </source>
</reference>
<evidence type="ECO:0000313" key="3">
    <source>
        <dbReference type="Proteomes" id="UP000054270"/>
    </source>
</evidence>
<feature type="region of interest" description="Disordered" evidence="1">
    <location>
        <begin position="1"/>
        <end position="60"/>
    </location>
</feature>
<sequence>MLFITPIQQWNSFQSTKELPAGDKHPPARNGTPASASSPPPSRRGPAKETISAPANGHHRAMRITPTGRGCGAAAQALPRAQQGGRAMPPQRGAARRIRAEIPSTQPSRSPDPCALLGRRSAMRGVRYSRAPAGLTPRRARHMPHADTGCAAGRHARLRRRCVERAPQRGTHARTRSAHVVRLRTPRTGVRAGLSVHIHRRALPIYSPPRPASAAQASQSGMWAHQCPARVYSMYYVTAHRARKRRAHCYERGWACRRTAPAPPKWRLARTRWSGLMRISVIIIYHDARKNRQKARLVPSNRTRGELPPRQAKRVGGMRAAFAAPTGAPRSTRARRREGPAPEGEKARSVRGASWLPPYRAERSAAPHTHCVSEQAPVRGQAPTAICTRWPAE</sequence>
<protein>
    <submittedName>
        <fullName evidence="2">Uncharacterized protein</fullName>
    </submittedName>
</protein>
<evidence type="ECO:0000313" key="2">
    <source>
        <dbReference type="EMBL" id="KJA13603.1"/>
    </source>
</evidence>
<organism evidence="2 3">
    <name type="scientific">Hypholoma sublateritium (strain FD-334 SS-4)</name>
    <dbReference type="NCBI Taxonomy" id="945553"/>
    <lineage>
        <taxon>Eukaryota</taxon>
        <taxon>Fungi</taxon>
        <taxon>Dikarya</taxon>
        <taxon>Basidiomycota</taxon>
        <taxon>Agaricomycotina</taxon>
        <taxon>Agaricomycetes</taxon>
        <taxon>Agaricomycetidae</taxon>
        <taxon>Agaricales</taxon>
        <taxon>Agaricineae</taxon>
        <taxon>Strophariaceae</taxon>
        <taxon>Hypholoma</taxon>
    </lineage>
</organism>
<evidence type="ECO:0000256" key="1">
    <source>
        <dbReference type="SAM" id="MobiDB-lite"/>
    </source>
</evidence>
<dbReference type="Proteomes" id="UP000054270">
    <property type="component" value="Unassembled WGS sequence"/>
</dbReference>
<accession>A0A0D2LS15</accession>
<feature type="region of interest" description="Disordered" evidence="1">
    <location>
        <begin position="302"/>
        <end position="352"/>
    </location>
</feature>
<feature type="compositionally biased region" description="Basic and acidic residues" evidence="1">
    <location>
        <begin position="337"/>
        <end position="348"/>
    </location>
</feature>
<dbReference type="AlphaFoldDB" id="A0A0D2LS15"/>
<feature type="compositionally biased region" description="Polar residues" evidence="1">
    <location>
        <begin position="1"/>
        <end position="17"/>
    </location>
</feature>
<dbReference type="EMBL" id="KN817727">
    <property type="protein sequence ID" value="KJA13603.1"/>
    <property type="molecule type" value="Genomic_DNA"/>
</dbReference>